<dbReference type="InterPro" id="IPR038390">
    <property type="entry name" value="Metal_Tscrpt_repr_sf"/>
</dbReference>
<keyword evidence="4" id="KW-0479">Metal-binding</keyword>
<evidence type="ECO:0000256" key="2">
    <source>
        <dbReference type="ARBA" id="ARBA00011738"/>
    </source>
</evidence>
<dbReference type="PANTHER" id="PTHR33677">
    <property type="entry name" value="TRANSCRIPTIONAL REPRESSOR FRMR-RELATED"/>
    <property type="match status" value="1"/>
</dbReference>
<reference evidence="7 8" key="1">
    <citation type="submission" date="2017-04" db="EMBL/GenBank/DDBJ databases">
        <authorList>
            <person name="Afonso C.L."/>
            <person name="Miller P.J."/>
            <person name="Scott M.A."/>
            <person name="Spackman E."/>
            <person name="Goraichik I."/>
            <person name="Dimitrov K.M."/>
            <person name="Suarez D.L."/>
            <person name="Swayne D.E."/>
        </authorList>
    </citation>
    <scope>NUCLEOTIDE SEQUENCE [LARGE SCALE GENOMIC DNA]</scope>
    <source>
        <strain evidence="7 8">KR-140</strain>
    </source>
</reference>
<dbReference type="PANTHER" id="PTHR33677:SF4">
    <property type="entry name" value="COPPER-SENSING TRANSCRIPTIONAL REPRESSOR CSOR"/>
    <property type="match status" value="1"/>
</dbReference>
<evidence type="ECO:0000256" key="1">
    <source>
        <dbReference type="ARBA" id="ARBA00004496"/>
    </source>
</evidence>
<proteinExistence type="predicted"/>
<dbReference type="Pfam" id="PF02583">
    <property type="entry name" value="Trns_repr_metal"/>
    <property type="match status" value="1"/>
</dbReference>
<dbReference type="STRING" id="695939.SAMN00790413_00444"/>
<dbReference type="Proteomes" id="UP000192582">
    <property type="component" value="Unassembled WGS sequence"/>
</dbReference>
<comment type="subcellular location">
    <subcellularLocation>
        <location evidence="1">Cytoplasm</location>
    </subcellularLocation>
</comment>
<keyword evidence="7" id="KW-0238">DNA-binding</keyword>
<dbReference type="InterPro" id="IPR003735">
    <property type="entry name" value="Metal_Tscrpt_repr"/>
</dbReference>
<evidence type="ECO:0000313" key="8">
    <source>
        <dbReference type="Proteomes" id="UP000192582"/>
    </source>
</evidence>
<dbReference type="CDD" id="cd10151">
    <property type="entry name" value="TthCsoR-like_DUF156"/>
    <property type="match status" value="1"/>
</dbReference>
<keyword evidence="8" id="KW-1185">Reference proteome</keyword>
<organism evidence="7 8">
    <name type="scientific">Deinococcus hopiensis KR-140</name>
    <dbReference type="NCBI Taxonomy" id="695939"/>
    <lineage>
        <taxon>Bacteria</taxon>
        <taxon>Thermotogati</taxon>
        <taxon>Deinococcota</taxon>
        <taxon>Deinococci</taxon>
        <taxon>Deinococcales</taxon>
        <taxon>Deinococcaceae</taxon>
        <taxon>Deinococcus</taxon>
    </lineage>
</organism>
<dbReference type="AlphaFoldDB" id="A0A1W1V8G4"/>
<evidence type="ECO:0000313" key="7">
    <source>
        <dbReference type="EMBL" id="SMB89480.1"/>
    </source>
</evidence>
<gene>
    <name evidence="7" type="ORF">SAMN00790413_00444</name>
</gene>
<evidence type="ECO:0000256" key="6">
    <source>
        <dbReference type="ARBA" id="ARBA00041544"/>
    </source>
</evidence>
<dbReference type="GO" id="GO:0046872">
    <property type="term" value="F:metal ion binding"/>
    <property type="evidence" value="ECO:0007669"/>
    <property type="project" value="UniProtKB-KW"/>
</dbReference>
<evidence type="ECO:0000256" key="4">
    <source>
        <dbReference type="ARBA" id="ARBA00022723"/>
    </source>
</evidence>
<name>A0A1W1V8G4_9DEIO</name>
<dbReference type="Gene3D" id="1.20.58.1000">
    <property type="entry name" value="Metal-sensitive repressor, helix protomer"/>
    <property type="match status" value="1"/>
</dbReference>
<evidence type="ECO:0000256" key="5">
    <source>
        <dbReference type="ARBA" id="ARBA00039938"/>
    </source>
</evidence>
<comment type="subunit">
    <text evidence="2">Homodimer.</text>
</comment>
<sequence>MRIPEGAHERAIHRLSIAWGHPEGIVRVLEQEDAYGVDVLRQIKAVQSALTGVGEGALRGHLEVRVATAIPRGDTVEMAEELMEALRYRYDTRPK</sequence>
<dbReference type="GO" id="GO:0045892">
    <property type="term" value="P:negative regulation of DNA-templated transcription"/>
    <property type="evidence" value="ECO:0007669"/>
    <property type="project" value="UniProtKB-ARBA"/>
</dbReference>
<evidence type="ECO:0000256" key="3">
    <source>
        <dbReference type="ARBA" id="ARBA00022490"/>
    </source>
</evidence>
<accession>A0A1W1V8G4</accession>
<dbReference type="GO" id="GO:0005737">
    <property type="term" value="C:cytoplasm"/>
    <property type="evidence" value="ECO:0007669"/>
    <property type="project" value="UniProtKB-SubCell"/>
</dbReference>
<dbReference type="GO" id="GO:0003677">
    <property type="term" value="F:DNA binding"/>
    <property type="evidence" value="ECO:0007669"/>
    <property type="project" value="UniProtKB-KW"/>
</dbReference>
<protein>
    <recommendedName>
        <fullName evidence="5">Copper-sensing transcriptional repressor CsoR</fullName>
    </recommendedName>
    <alternativeName>
        <fullName evidence="6">Copper-sensitive operon repressor</fullName>
    </alternativeName>
</protein>
<keyword evidence="3" id="KW-0963">Cytoplasm</keyword>
<dbReference type="EMBL" id="FWWU01000009">
    <property type="protein sequence ID" value="SMB89480.1"/>
    <property type="molecule type" value="Genomic_DNA"/>
</dbReference>
<dbReference type="RefSeq" id="WP_342744624.1">
    <property type="nucleotide sequence ID" value="NZ_FWWU01000009.1"/>
</dbReference>